<dbReference type="InterPro" id="IPR006343">
    <property type="entry name" value="DnaB/C_C"/>
</dbReference>
<dbReference type="SUPFAM" id="SSF158499">
    <property type="entry name" value="DnaD domain-like"/>
    <property type="match status" value="1"/>
</dbReference>
<dbReference type="Proteomes" id="UP001208656">
    <property type="component" value="Unassembled WGS sequence"/>
</dbReference>
<reference evidence="4 5" key="1">
    <citation type="submission" date="2022-10" db="EMBL/GenBank/DDBJ databases">
        <title>Description of Fervidibacillus gen. nov. in the family Fervidibacillaceae fam. nov. with two species, Fervidibacillus albus sp. nov., and Fervidibacillus halotolerans sp. nov., isolated from tidal flat sediments.</title>
        <authorList>
            <person name="Kwon K.K."/>
            <person name="Yang S.-H."/>
        </authorList>
    </citation>
    <scope>NUCLEOTIDE SEQUENCE [LARGE SCALE GENOMIC DNA]</scope>
    <source>
        <strain evidence="4 5">DSM 23332</strain>
    </source>
</reference>
<evidence type="ECO:0000259" key="2">
    <source>
        <dbReference type="Pfam" id="PF07261"/>
    </source>
</evidence>
<feature type="domain" description="DnaB/C C-terminal" evidence="2">
    <location>
        <begin position="130"/>
        <end position="202"/>
    </location>
</feature>
<keyword evidence="5" id="KW-1185">Reference proteome</keyword>
<dbReference type="Gene3D" id="1.10.10.630">
    <property type="entry name" value="DnaD domain-like"/>
    <property type="match status" value="1"/>
</dbReference>
<dbReference type="Pfam" id="PF07261">
    <property type="entry name" value="DnaB_2"/>
    <property type="match status" value="1"/>
</dbReference>
<evidence type="ECO:0000256" key="1">
    <source>
        <dbReference type="ARBA" id="ARBA00093462"/>
    </source>
</evidence>
<proteinExistence type="inferred from homology"/>
<dbReference type="InterPro" id="IPR036388">
    <property type="entry name" value="WH-like_DNA-bd_sf"/>
</dbReference>
<evidence type="ECO:0000313" key="5">
    <source>
        <dbReference type="Proteomes" id="UP001208656"/>
    </source>
</evidence>
<dbReference type="InterPro" id="IPR036390">
    <property type="entry name" value="WH_DNA-bd_sf"/>
</dbReference>
<dbReference type="Gene3D" id="1.10.10.10">
    <property type="entry name" value="Winged helix-like DNA-binding domain superfamily/Winged helix DNA-binding domain"/>
    <property type="match status" value="1"/>
</dbReference>
<dbReference type="PANTHER" id="PTHR37293:SF6">
    <property type="entry name" value="DNA REPLICATION PROTEIN DNAD"/>
    <property type="match status" value="1"/>
</dbReference>
<comment type="caution">
    <text evidence="4">The sequence shown here is derived from an EMBL/GenBank/DDBJ whole genome shotgun (WGS) entry which is preliminary data.</text>
</comment>
<gene>
    <name evidence="4" type="ORF">OEV82_04235</name>
</gene>
<dbReference type="NCBIfam" id="TIGR01446">
    <property type="entry name" value="DnaD_dom"/>
    <property type="match status" value="1"/>
</dbReference>
<protein>
    <submittedName>
        <fullName evidence="4">DnaD domain-containing protein</fullName>
    </submittedName>
</protein>
<evidence type="ECO:0000259" key="3">
    <source>
        <dbReference type="Pfam" id="PF21984"/>
    </source>
</evidence>
<organism evidence="4 5">
    <name type="scientific">Pallidibacillus thermolactis</name>
    <dbReference type="NCBI Taxonomy" id="251051"/>
    <lineage>
        <taxon>Bacteria</taxon>
        <taxon>Bacillati</taxon>
        <taxon>Bacillota</taxon>
        <taxon>Bacilli</taxon>
        <taxon>Bacillales</taxon>
        <taxon>Bacillaceae</taxon>
        <taxon>Pallidibacillus</taxon>
    </lineage>
</organism>
<name>A0ABT2WDX7_9BACI</name>
<feature type="domain" description="DnaD N-terminal" evidence="3">
    <location>
        <begin position="17"/>
        <end position="113"/>
    </location>
</feature>
<dbReference type="InterPro" id="IPR034829">
    <property type="entry name" value="DnaD-like_sf"/>
</dbReference>
<accession>A0ABT2WDX7</accession>
<dbReference type="InterPro" id="IPR053162">
    <property type="entry name" value="DnaD"/>
</dbReference>
<dbReference type="PANTHER" id="PTHR37293">
    <property type="entry name" value="PHAGE REPLICATION PROTEIN-RELATED"/>
    <property type="match status" value="1"/>
</dbReference>
<comment type="similarity">
    <text evidence="1">Belongs to the DnaB/DnaD family.</text>
</comment>
<dbReference type="InterPro" id="IPR053843">
    <property type="entry name" value="DnaD_N"/>
</dbReference>
<dbReference type="SUPFAM" id="SSF46785">
    <property type="entry name" value="Winged helix' DNA-binding domain"/>
    <property type="match status" value="1"/>
</dbReference>
<evidence type="ECO:0000313" key="4">
    <source>
        <dbReference type="EMBL" id="MCU9593666.1"/>
    </source>
</evidence>
<dbReference type="EMBL" id="JAOUSE010000007">
    <property type="protein sequence ID" value="MCU9593666.1"/>
    <property type="molecule type" value="Genomic_DNA"/>
</dbReference>
<dbReference type="Pfam" id="PF21984">
    <property type="entry name" value="DnaD_N"/>
    <property type="match status" value="1"/>
</dbReference>
<dbReference type="RefSeq" id="WP_173661099.1">
    <property type="nucleotide sequence ID" value="NZ_JAOUSE010000007.1"/>
</dbReference>
<sequence>MDKKMFLSWIEEGVVPIPSFLFTYYKKIGLTDLECMVLLHIYTFIKKGNDFPTHVEIAERMCISTEKCAQLIGSLVQRGYLQIINGKTADDIYFEKYSLQPLWSRLLDEHILNEKGEIQAQKKEDEGNVFTMFEQEFARPLSPIEIETITMWLDNDHHEPSLIKAALKEAVMSGKLNFRYIDRILFEWKKNGIKTVEQAQEHGRKFRIHQQQKRNLDEPRKRTDSIPFYNWLEN</sequence>